<keyword evidence="6" id="KW-1185">Reference proteome</keyword>
<keyword evidence="2 3" id="KW-0378">Hydrolase</keyword>
<evidence type="ECO:0000313" key="6">
    <source>
        <dbReference type="Proteomes" id="UP000028549"/>
    </source>
</evidence>
<dbReference type="GO" id="GO:0016787">
    <property type="term" value="F:hydrolase activity"/>
    <property type="evidence" value="ECO:0007669"/>
    <property type="project" value="UniProtKB-KW"/>
</dbReference>
<name>A0A084GKI9_METID</name>
<dbReference type="InterPro" id="IPR000086">
    <property type="entry name" value="NUDIX_hydrolase_dom"/>
</dbReference>
<dbReference type="PANTHER" id="PTHR43046">
    <property type="entry name" value="GDP-MANNOSE MANNOSYL HYDROLASE"/>
    <property type="match status" value="1"/>
</dbReference>
<dbReference type="PANTHER" id="PTHR43046:SF2">
    <property type="entry name" value="8-OXO-DGTP DIPHOSPHATASE-RELATED"/>
    <property type="match status" value="1"/>
</dbReference>
<dbReference type="EMBL" id="JNVC02000015">
    <property type="protein sequence ID" value="KEZ47851.1"/>
    <property type="molecule type" value="Genomic_DNA"/>
</dbReference>
<dbReference type="PROSITE" id="PS51462">
    <property type="entry name" value="NUDIX"/>
    <property type="match status" value="1"/>
</dbReference>
<organism evidence="5 6">
    <name type="scientific">Metabacillus indicus</name>
    <name type="common">Bacillus indicus</name>
    <dbReference type="NCBI Taxonomy" id="246786"/>
    <lineage>
        <taxon>Bacteria</taxon>
        <taxon>Bacillati</taxon>
        <taxon>Bacillota</taxon>
        <taxon>Bacilli</taxon>
        <taxon>Bacillales</taxon>
        <taxon>Bacillaceae</taxon>
        <taxon>Metabacillus</taxon>
    </lineage>
</organism>
<evidence type="ECO:0000256" key="3">
    <source>
        <dbReference type="RuleBase" id="RU003476"/>
    </source>
</evidence>
<protein>
    <submittedName>
        <fullName evidence="5">NUDIX hydrolase</fullName>
    </submittedName>
</protein>
<dbReference type="PRINTS" id="PR00502">
    <property type="entry name" value="NUDIXFAMILY"/>
</dbReference>
<accession>A0A084GKI9</accession>
<dbReference type="AlphaFoldDB" id="A0A084GKI9"/>
<dbReference type="PROSITE" id="PS00893">
    <property type="entry name" value="NUDIX_BOX"/>
    <property type="match status" value="1"/>
</dbReference>
<dbReference type="SUPFAM" id="SSF55811">
    <property type="entry name" value="Nudix"/>
    <property type="match status" value="1"/>
</dbReference>
<proteinExistence type="inferred from homology"/>
<dbReference type="Pfam" id="PF00293">
    <property type="entry name" value="NUDIX"/>
    <property type="match status" value="1"/>
</dbReference>
<comment type="similarity">
    <text evidence="3">Belongs to the Nudix hydrolase family.</text>
</comment>
<evidence type="ECO:0000313" key="5">
    <source>
        <dbReference type="EMBL" id="KEZ47851.1"/>
    </source>
</evidence>
<dbReference type="InterPro" id="IPR015797">
    <property type="entry name" value="NUDIX_hydrolase-like_dom_sf"/>
</dbReference>
<dbReference type="InterPro" id="IPR020476">
    <property type="entry name" value="Nudix_hydrolase"/>
</dbReference>
<dbReference type="Gene3D" id="3.90.79.10">
    <property type="entry name" value="Nucleoside Triphosphate Pyrophosphohydrolase"/>
    <property type="match status" value="1"/>
</dbReference>
<comment type="caution">
    <text evidence="5">The sequence shown here is derived from an EMBL/GenBank/DDBJ whole genome shotgun (WGS) entry which is preliminary data.</text>
</comment>
<reference evidence="5 6" key="1">
    <citation type="journal article" date="2005" name="Int. J. Syst. Evol. Microbiol.">
        <title>Bacillus cibi sp. nov., isolated from jeotgal, a traditional Korean fermented seafood.</title>
        <authorList>
            <person name="Yoon J.H."/>
            <person name="Lee C.H."/>
            <person name="Oh T.K."/>
        </authorList>
    </citation>
    <scope>NUCLEOTIDE SEQUENCE [LARGE SCALE GENOMIC DNA]</scope>
    <source>
        <strain evidence="5 6">DSM 16189</strain>
    </source>
</reference>
<dbReference type="InterPro" id="IPR020084">
    <property type="entry name" value="NUDIX_hydrolase_CS"/>
</dbReference>
<dbReference type="Proteomes" id="UP000028549">
    <property type="component" value="Unassembled WGS sequence"/>
</dbReference>
<feature type="domain" description="Nudix hydrolase" evidence="4">
    <location>
        <begin position="7"/>
        <end position="140"/>
    </location>
</feature>
<evidence type="ECO:0000259" key="4">
    <source>
        <dbReference type="PROSITE" id="PS51462"/>
    </source>
</evidence>
<evidence type="ECO:0000256" key="2">
    <source>
        <dbReference type="ARBA" id="ARBA00022801"/>
    </source>
</evidence>
<dbReference type="STRING" id="246786.GS18_0217835"/>
<gene>
    <name evidence="5" type="ORF">GS18_0217835</name>
</gene>
<dbReference type="OrthoDB" id="9786141at2"/>
<evidence type="ECO:0000256" key="1">
    <source>
        <dbReference type="ARBA" id="ARBA00001946"/>
    </source>
</evidence>
<comment type="cofactor">
    <cofactor evidence="1">
        <name>Mg(2+)</name>
        <dbReference type="ChEBI" id="CHEBI:18420"/>
    </cofactor>
</comment>
<sequence length="160" mass="17825">MSTKRGNVWIAVSGLVENENGEWLVVKKRYGGLKGKWSFPAGFVNEGETVDEAVSREILEETGIETAVLGVIGIRSGVIHDKISDNMIIFRLKAISSDITVQENELFEAAFMHPDLLREHIDSSLLLKSFADETFDKMLNKVDGANPGNQFGYTAYRLFL</sequence>